<dbReference type="AlphaFoldDB" id="A0AAD4LRX3"/>
<organism evidence="2 3">
    <name type="scientific">Lactarius akahatsu</name>
    <dbReference type="NCBI Taxonomy" id="416441"/>
    <lineage>
        <taxon>Eukaryota</taxon>
        <taxon>Fungi</taxon>
        <taxon>Dikarya</taxon>
        <taxon>Basidiomycota</taxon>
        <taxon>Agaricomycotina</taxon>
        <taxon>Agaricomycetes</taxon>
        <taxon>Russulales</taxon>
        <taxon>Russulaceae</taxon>
        <taxon>Lactarius</taxon>
    </lineage>
</organism>
<dbReference type="Proteomes" id="UP001201163">
    <property type="component" value="Unassembled WGS sequence"/>
</dbReference>
<keyword evidence="1" id="KW-0812">Transmembrane</keyword>
<proteinExistence type="predicted"/>
<gene>
    <name evidence="2" type="ORF">EDB92DRAFT_471043</name>
</gene>
<protein>
    <submittedName>
        <fullName evidence="2">Uncharacterized protein</fullName>
    </submittedName>
</protein>
<feature type="transmembrane region" description="Helical" evidence="1">
    <location>
        <begin position="7"/>
        <end position="30"/>
    </location>
</feature>
<feature type="transmembrane region" description="Helical" evidence="1">
    <location>
        <begin position="74"/>
        <end position="92"/>
    </location>
</feature>
<dbReference type="EMBL" id="JAKELL010000002">
    <property type="protein sequence ID" value="KAH9000163.1"/>
    <property type="molecule type" value="Genomic_DNA"/>
</dbReference>
<sequence>MITSPIITIVGNVAPACTFMVYVAFVPLAFSDVNEPPGKMNAPRRCDSGTNMLYGRYLAYIGDHFARGVVPLNFPLSLLVAVVGLQTLYWCVAQEPRISSFTITTPTPTPYYYTTPQSGTKKSD</sequence>
<keyword evidence="1" id="KW-0472">Membrane</keyword>
<evidence type="ECO:0000313" key="3">
    <source>
        <dbReference type="Proteomes" id="UP001201163"/>
    </source>
</evidence>
<keyword evidence="1" id="KW-1133">Transmembrane helix</keyword>
<name>A0AAD4LRX3_9AGAM</name>
<reference evidence="2" key="1">
    <citation type="submission" date="2022-01" db="EMBL/GenBank/DDBJ databases">
        <title>Comparative genomics reveals a dynamic genome evolution in the ectomycorrhizal milk-cap (Lactarius) mushrooms.</title>
        <authorList>
            <consortium name="DOE Joint Genome Institute"/>
            <person name="Lebreton A."/>
            <person name="Tang N."/>
            <person name="Kuo A."/>
            <person name="LaButti K."/>
            <person name="Drula E."/>
            <person name="Barry K."/>
            <person name="Clum A."/>
            <person name="Lipzen A."/>
            <person name="Mousain D."/>
            <person name="Ng V."/>
            <person name="Wang R."/>
            <person name="Wang X."/>
            <person name="Dai Y."/>
            <person name="Henrissat B."/>
            <person name="Grigoriev I.V."/>
            <person name="Guerin-Laguette A."/>
            <person name="Yu F."/>
            <person name="Martin F.M."/>
        </authorList>
    </citation>
    <scope>NUCLEOTIDE SEQUENCE</scope>
    <source>
        <strain evidence="2">QP</strain>
    </source>
</reference>
<comment type="caution">
    <text evidence="2">The sequence shown here is derived from an EMBL/GenBank/DDBJ whole genome shotgun (WGS) entry which is preliminary data.</text>
</comment>
<accession>A0AAD4LRX3</accession>
<evidence type="ECO:0000256" key="1">
    <source>
        <dbReference type="SAM" id="Phobius"/>
    </source>
</evidence>
<keyword evidence="3" id="KW-1185">Reference proteome</keyword>
<evidence type="ECO:0000313" key="2">
    <source>
        <dbReference type="EMBL" id="KAH9000163.1"/>
    </source>
</evidence>